<feature type="compositionally biased region" description="Basic residues" evidence="11">
    <location>
        <begin position="1113"/>
        <end position="1124"/>
    </location>
</feature>
<feature type="compositionally biased region" description="Polar residues" evidence="11">
    <location>
        <begin position="444"/>
        <end position="453"/>
    </location>
</feature>
<feature type="compositionally biased region" description="Basic and acidic residues" evidence="11">
    <location>
        <begin position="462"/>
        <end position="474"/>
    </location>
</feature>
<dbReference type="Gene3D" id="1.10.287.4070">
    <property type="match status" value="1"/>
</dbReference>
<name>A0AAE9A464_CAEBR</name>
<feature type="region of interest" description="Disordered" evidence="11">
    <location>
        <begin position="1"/>
        <end position="45"/>
    </location>
</feature>
<feature type="compositionally biased region" description="Basic residues" evidence="11">
    <location>
        <begin position="524"/>
        <end position="540"/>
    </location>
</feature>
<feature type="region of interest" description="Disordered" evidence="11">
    <location>
        <begin position="1091"/>
        <end position="1124"/>
    </location>
</feature>
<dbReference type="InterPro" id="IPR012974">
    <property type="entry name" value="NOP58/56_N"/>
</dbReference>
<sequence length="1124" mass="127909">MASYKQNLPPSAVVRQHVSLADKKSKAEVQRDRQLEEDRKAGTAPAMVDVQTGRDINPHIPMFISQNPWYVPSEGPTLKHQRPHEERQKNMTQIHEWYQKGTTGKSATKFRKGACENCGAMGHQKRDCFDRPRKSNAKETNANIAEDDYVQPKLSLGFDAKRDRWNGYDPATHKQVIEDYEHLEEARKVVKEHEMKEGESEVPTTEEGAPKDEDMYAEDADMAGVSVDMDSRTRITVRNLRIREDTAKYLYNLAENSPYYDPKSRSMRENPFAGVAGKELEAARFSGDNFVRYSGEVTAANEAQVFAWQATRGGVYAHSIAEPTKLEALKKEYEKGKTTLKNETQKELLDKYGGGEHMERPADELLLAQTESYIEYNRKGKVIKGKERAAISSRFKEDIYPQNHTSVFGSFWREGNWGYKCCHQFVRNSYCTGKQGVDAESSAAKGTTTSNEQVFKAPKLVEPTEVKEEEMVKEESEEEEESVEPTKSPTPSDDEEKMKQYEEERRLEKERREREQRRRDKNREKRGRKKAKLGKRKRRHRDSDEDSNSSGSSDSESDSDKERKETRRALKKANRERAEGMKAAKEGDRGRKYNTDYSNTAPTEKEMEAYRMTSVHSADPMAAYMNSKFEKKHCKYFTMSEVPHFVLYEHAAGYALMKIKEFEDAGLIVQEVDAAHADGYKFSQIVELKAFDPFKNTEAALENCNSISEGLAHPDLTNFLQKELPKKKKHVVLGINDSKLAGSLTEAFPDLKLVFGGVITEILRGTRVHFERLAKDLPHHSLSKAQLSLGHSYSRSKVKFDVHRVDNMVIQSIALLDQLDKDINLFGMRIREWYSYHYPELFRLAPDQYKYSRLAVAILDRNKMAENENLENEILEILDNDAEKTAQIIEAARTSMGMDISDLDLENIKRFAARVASLMEYRQQLHEYIKDRMDHCAPSLSALIGEQVGARLISHAGSLTNLAKYPASTVQILGAEKALFRALKTRSNTPKYGLLFHSSFIGKAGTKNKGRVSRYLANKCSIAARVDCFSETPVSTYGEFLRQQVEDRLEYFTSGTVPKKNIDVMKEAEEAAVEVKEKVIKKKKKAAKKAKRLAEEMATGAAEAEVDEEAPKPKKKKKSKAGDE</sequence>
<evidence type="ECO:0000256" key="11">
    <source>
        <dbReference type="SAM" id="MobiDB-lite"/>
    </source>
</evidence>
<dbReference type="Pfam" id="PF00098">
    <property type="entry name" value="zf-CCHC"/>
    <property type="match status" value="1"/>
</dbReference>
<dbReference type="SMART" id="SM00931">
    <property type="entry name" value="NOSIC"/>
    <property type="match status" value="1"/>
</dbReference>
<evidence type="ECO:0000256" key="2">
    <source>
        <dbReference type="ARBA" id="ARBA00007203"/>
    </source>
</evidence>
<dbReference type="GO" id="GO:0019899">
    <property type="term" value="F:enzyme binding"/>
    <property type="evidence" value="ECO:0007669"/>
    <property type="project" value="UniProtKB-ARBA"/>
</dbReference>
<dbReference type="InterPro" id="IPR002687">
    <property type="entry name" value="Nop_dom"/>
</dbReference>
<dbReference type="InterPro" id="IPR039974">
    <property type="entry name" value="Splicing_factor_SLU7"/>
</dbReference>
<keyword evidence="9" id="KW-0479">Metal-binding</keyword>
<dbReference type="FunFam" id="1.10.287.4070:FF:000004">
    <property type="entry name" value="Nucleolar protein 56"/>
    <property type="match status" value="1"/>
</dbReference>
<proteinExistence type="inferred from homology"/>
<comment type="similarity">
    <text evidence="3">Belongs to the NOP5/NOP56 family.</text>
</comment>
<evidence type="ECO:0000259" key="12">
    <source>
        <dbReference type="PROSITE" id="PS50158"/>
    </source>
</evidence>
<evidence type="ECO:0000256" key="3">
    <source>
        <dbReference type="ARBA" id="ARBA00009211"/>
    </source>
</evidence>
<dbReference type="GO" id="GO:0005681">
    <property type="term" value="C:spliceosomal complex"/>
    <property type="evidence" value="ECO:0007669"/>
    <property type="project" value="UniProtKB-UniRule"/>
</dbReference>
<feature type="compositionally biased region" description="Basic and acidic residues" evidence="11">
    <location>
        <begin position="496"/>
        <end position="523"/>
    </location>
</feature>
<dbReference type="SUPFAM" id="SSF57756">
    <property type="entry name" value="Retrovirus zinc finger-like domains"/>
    <property type="match status" value="1"/>
</dbReference>
<evidence type="ECO:0000256" key="4">
    <source>
        <dbReference type="ARBA" id="ARBA00022517"/>
    </source>
</evidence>
<comment type="function">
    <text evidence="10">Involved in pre-mRNA splicing.</text>
</comment>
<comment type="subunit">
    <text evidence="10">Associated with the spliceosome.</text>
</comment>
<dbReference type="Proteomes" id="UP000827892">
    <property type="component" value="Chromosome V"/>
</dbReference>
<dbReference type="PROSITE" id="PS50158">
    <property type="entry name" value="ZF_CCHC"/>
    <property type="match status" value="1"/>
</dbReference>
<dbReference type="InterPro" id="IPR036070">
    <property type="entry name" value="Nop_dom_sf"/>
</dbReference>
<dbReference type="GO" id="GO:0000398">
    <property type="term" value="P:mRNA splicing, via spliceosome"/>
    <property type="evidence" value="ECO:0007669"/>
    <property type="project" value="UniProtKB-UniRule"/>
</dbReference>
<evidence type="ECO:0000256" key="9">
    <source>
        <dbReference type="PROSITE-ProRule" id="PRU00047"/>
    </source>
</evidence>
<organism evidence="14 15">
    <name type="scientific">Caenorhabditis briggsae</name>
    <dbReference type="NCBI Taxonomy" id="6238"/>
    <lineage>
        <taxon>Eukaryota</taxon>
        <taxon>Metazoa</taxon>
        <taxon>Ecdysozoa</taxon>
        <taxon>Nematoda</taxon>
        <taxon>Chromadorea</taxon>
        <taxon>Rhabditida</taxon>
        <taxon>Rhabditina</taxon>
        <taxon>Rhabditomorpha</taxon>
        <taxon>Rhabditoidea</taxon>
        <taxon>Rhabditidae</taxon>
        <taxon>Peloderinae</taxon>
        <taxon>Caenorhabditis</taxon>
    </lineage>
</organism>
<dbReference type="InterPro" id="IPR036875">
    <property type="entry name" value="Znf_CCHC_sf"/>
</dbReference>
<dbReference type="PANTHER" id="PTHR12942">
    <property type="entry name" value="STEP II SPLICING FACTOR SLU7"/>
    <property type="match status" value="1"/>
</dbReference>
<protein>
    <recommendedName>
        <fullName evidence="10">Pre-mRNA-splicing factor SLU7</fullName>
    </recommendedName>
</protein>
<dbReference type="PANTHER" id="PTHR12942:SF2">
    <property type="entry name" value="PRE-MRNA-SPLICING FACTOR SLU7"/>
    <property type="match status" value="1"/>
</dbReference>
<dbReference type="Gene3D" id="1.10.246.90">
    <property type="entry name" value="Nop domain"/>
    <property type="match status" value="1"/>
</dbReference>
<dbReference type="GO" id="GO:0030628">
    <property type="term" value="F:pre-mRNA 3'-splice site binding"/>
    <property type="evidence" value="ECO:0007669"/>
    <property type="project" value="UniProtKB-UniRule"/>
</dbReference>
<keyword evidence="5 10" id="KW-0507">mRNA processing</keyword>
<evidence type="ECO:0000313" key="15">
    <source>
        <dbReference type="Proteomes" id="UP000827892"/>
    </source>
</evidence>
<dbReference type="InterPro" id="IPR021715">
    <property type="entry name" value="Slu7_dom"/>
</dbReference>
<feature type="domain" description="CCHC-type" evidence="12">
    <location>
        <begin position="115"/>
        <end position="128"/>
    </location>
</feature>
<feature type="region of interest" description="Disordered" evidence="11">
    <location>
        <begin position="191"/>
        <end position="211"/>
    </location>
</feature>
<feature type="domain" description="Nop" evidence="13">
    <location>
        <begin position="936"/>
        <end position="1054"/>
    </location>
</feature>
<dbReference type="GO" id="GO:0008270">
    <property type="term" value="F:zinc ion binding"/>
    <property type="evidence" value="ECO:0007669"/>
    <property type="project" value="UniProtKB-KW"/>
</dbReference>
<dbReference type="Pfam" id="PF01798">
    <property type="entry name" value="Nop"/>
    <property type="match status" value="1"/>
</dbReference>
<evidence type="ECO:0000256" key="7">
    <source>
        <dbReference type="ARBA" id="ARBA00023187"/>
    </source>
</evidence>
<evidence type="ECO:0000256" key="10">
    <source>
        <dbReference type="RuleBase" id="RU367071"/>
    </source>
</evidence>
<evidence type="ECO:0000259" key="13">
    <source>
        <dbReference type="PROSITE" id="PS51358"/>
    </source>
</evidence>
<comment type="similarity">
    <text evidence="2 10">Belongs to the SLU7 family.</text>
</comment>
<dbReference type="EMBL" id="CP090895">
    <property type="protein sequence ID" value="ULT89649.1"/>
    <property type="molecule type" value="Genomic_DNA"/>
</dbReference>
<keyword evidence="6 10" id="KW-0747">Spliceosome</keyword>
<keyword evidence="9" id="KW-0862">Zinc</keyword>
<evidence type="ECO:0000256" key="1">
    <source>
        <dbReference type="ARBA" id="ARBA00004604"/>
    </source>
</evidence>
<feature type="compositionally biased region" description="Basic and acidic residues" evidence="11">
    <location>
        <begin position="20"/>
        <end position="41"/>
    </location>
</feature>
<dbReference type="FunFam" id="1.10.246.90:FF:000001">
    <property type="entry name" value="Nucleolar protein 56"/>
    <property type="match status" value="1"/>
</dbReference>
<dbReference type="AlphaFoldDB" id="A0AAE9A464"/>
<dbReference type="Pfam" id="PF11708">
    <property type="entry name" value="Slu7"/>
    <property type="match status" value="1"/>
</dbReference>
<evidence type="ECO:0000256" key="5">
    <source>
        <dbReference type="ARBA" id="ARBA00022664"/>
    </source>
</evidence>
<feature type="compositionally biased region" description="Basic and acidic residues" evidence="11">
    <location>
        <begin position="558"/>
        <end position="594"/>
    </location>
</feature>
<dbReference type="Pfam" id="PF08156">
    <property type="entry name" value="NOP5NT"/>
    <property type="match status" value="1"/>
</dbReference>
<gene>
    <name evidence="14" type="ORF">L3Y34_008220</name>
</gene>
<accession>A0AAE9A464</accession>
<reference evidence="14 15" key="1">
    <citation type="submission" date="2022-02" db="EMBL/GenBank/DDBJ databases">
        <title>Chromosome-level reference genomes for two strains of Caenorhabditis briggsae: an improved platform for comparative genomics.</title>
        <authorList>
            <person name="Stevens L."/>
            <person name="Andersen E.C."/>
        </authorList>
    </citation>
    <scope>NUCLEOTIDE SEQUENCE [LARGE SCALE GENOMIC DNA]</scope>
    <source>
        <strain evidence="14">QX1410_ONT</strain>
        <tissue evidence="14">Whole-organism</tissue>
    </source>
</reference>
<keyword evidence="4" id="KW-0690">Ribosome biogenesis</keyword>
<evidence type="ECO:0000256" key="6">
    <source>
        <dbReference type="ARBA" id="ARBA00022728"/>
    </source>
</evidence>
<dbReference type="SUPFAM" id="SSF89124">
    <property type="entry name" value="Nop domain"/>
    <property type="match status" value="1"/>
</dbReference>
<dbReference type="GO" id="GO:0005737">
    <property type="term" value="C:cytoplasm"/>
    <property type="evidence" value="ECO:0007669"/>
    <property type="project" value="UniProtKB-ARBA"/>
</dbReference>
<dbReference type="GO" id="GO:0042254">
    <property type="term" value="P:ribosome biogenesis"/>
    <property type="evidence" value="ECO:0007669"/>
    <property type="project" value="UniProtKB-KW"/>
</dbReference>
<keyword evidence="9" id="KW-0863">Zinc-finger</keyword>
<keyword evidence="7 10" id="KW-0508">mRNA splicing</keyword>
<feature type="region of interest" description="Disordered" evidence="11">
    <location>
        <begin position="441"/>
        <end position="599"/>
    </location>
</feature>
<dbReference type="PROSITE" id="PS51358">
    <property type="entry name" value="NOP"/>
    <property type="match status" value="1"/>
</dbReference>
<evidence type="ECO:0000256" key="8">
    <source>
        <dbReference type="ARBA" id="ARBA00023242"/>
    </source>
</evidence>
<comment type="subcellular location">
    <subcellularLocation>
        <location evidence="1">Nucleus</location>
        <location evidence="1">Nucleolus</location>
    </subcellularLocation>
</comment>
<dbReference type="InterPro" id="IPR042239">
    <property type="entry name" value="Nop_C"/>
</dbReference>
<keyword evidence="8 10" id="KW-0539">Nucleus</keyword>
<dbReference type="InterPro" id="IPR012976">
    <property type="entry name" value="NOSIC"/>
</dbReference>
<dbReference type="InterPro" id="IPR001878">
    <property type="entry name" value="Znf_CCHC"/>
</dbReference>
<evidence type="ECO:0000313" key="14">
    <source>
        <dbReference type="EMBL" id="ULT89649.1"/>
    </source>
</evidence>
<dbReference type="GO" id="GO:0005730">
    <property type="term" value="C:nucleolus"/>
    <property type="evidence" value="ECO:0007669"/>
    <property type="project" value="UniProtKB-SubCell"/>
</dbReference>